<evidence type="ECO:0000256" key="3">
    <source>
        <dbReference type="ARBA" id="ARBA00022777"/>
    </source>
</evidence>
<reference evidence="7" key="1">
    <citation type="submission" date="2022-03" db="EMBL/GenBank/DDBJ databases">
        <title>Draft genome sequence of Aduncisulcus paluster, a free-living microaerophilic Fornicata.</title>
        <authorList>
            <person name="Yuyama I."/>
            <person name="Kume K."/>
            <person name="Tamura T."/>
            <person name="Inagaki Y."/>
            <person name="Hashimoto T."/>
        </authorList>
    </citation>
    <scope>NUCLEOTIDE SEQUENCE</scope>
    <source>
        <strain evidence="7">NY0171</strain>
    </source>
</reference>
<evidence type="ECO:0000313" key="8">
    <source>
        <dbReference type="Proteomes" id="UP001057375"/>
    </source>
</evidence>
<evidence type="ECO:0000256" key="4">
    <source>
        <dbReference type="SAM" id="Coils"/>
    </source>
</evidence>
<dbReference type="SUPFAM" id="SSF56112">
    <property type="entry name" value="Protein kinase-like (PK-like)"/>
    <property type="match status" value="1"/>
</dbReference>
<dbReference type="Pfam" id="PF02816">
    <property type="entry name" value="Alpha_kinase"/>
    <property type="match status" value="1"/>
</dbReference>
<gene>
    <name evidence="7" type="ORF">ADUPG1_007092</name>
</gene>
<feature type="coiled-coil region" evidence="4">
    <location>
        <begin position="43"/>
        <end position="70"/>
    </location>
</feature>
<keyword evidence="2" id="KW-0808">Transferase</keyword>
<accession>A0ABQ5KMB0</accession>
<dbReference type="EMBL" id="BQXS01010127">
    <property type="protein sequence ID" value="GKT33076.1"/>
    <property type="molecule type" value="Genomic_DNA"/>
</dbReference>
<keyword evidence="4" id="KW-0175">Coiled coil</keyword>
<dbReference type="InterPro" id="IPR004166">
    <property type="entry name" value="a-kinase_dom"/>
</dbReference>
<evidence type="ECO:0000256" key="2">
    <source>
        <dbReference type="ARBA" id="ARBA00022679"/>
    </source>
</evidence>
<name>A0ABQ5KMB0_9EUKA</name>
<dbReference type="Proteomes" id="UP001057375">
    <property type="component" value="Unassembled WGS sequence"/>
</dbReference>
<keyword evidence="1" id="KW-0723">Serine/threonine-protein kinase</keyword>
<dbReference type="Gene3D" id="3.20.200.10">
    <property type="entry name" value="MHCK/EF2 kinase"/>
    <property type="match status" value="1"/>
</dbReference>
<proteinExistence type="predicted"/>
<evidence type="ECO:0000256" key="5">
    <source>
        <dbReference type="SAM" id="MobiDB-lite"/>
    </source>
</evidence>
<protein>
    <recommendedName>
        <fullName evidence="6">Alpha-type protein kinase domain-containing protein</fullName>
    </recommendedName>
</protein>
<keyword evidence="8" id="KW-1185">Reference proteome</keyword>
<feature type="domain" description="Alpha-type protein kinase" evidence="6">
    <location>
        <begin position="928"/>
        <end position="1227"/>
    </location>
</feature>
<dbReference type="PROSITE" id="PS51158">
    <property type="entry name" value="ALPHA_KINASE"/>
    <property type="match status" value="1"/>
</dbReference>
<sequence length="1349" mass="156314">MKDLWVFISVMGVAKDILALEEFYVARRCGIDPEIIPTVQYEVQLKKKQLSTLLEERTSLEKTLKETIKRKRISYNESVKEVHQSRSKKIKRYFNVFRLIEVLRKFEIVSRRFSLPVSCFSCHSDVVLFLDSSFSIYEWANILQAEGMRLIEGIISHHPTTKFRFSIVIAHNDDQFEQKDDKYGKYPLKYLGFTADLEDISRFIHSLYSKSKILAKIRQNRDKSSLLPHSRTSFDYSSWITSCIYGFSWCLESLEWLPISAENRNPISTLSKSKSDVEKDDEYKRHVMSLRLERQTEKLQRLKACNTKHKDNKESDDIPSFHQQFKYPNMFSRMIIHLSRFNSHFDGTIPKEEIVVTSPSNSTIEDKSSQSSPRISLSNLFRCFAKFRINYVYFPLFIPSETKQLVSEESKEKKGEEEQEEEEEQTDSISRIGDNHSVCSLIVDKFSLYKEYESETSKMMSTREEEKEEEEDIGLKEREFSKVFNYFRENQNFQKDNSVFIKGIHSQCIQLSPWRLGVGQEEKEEEKRVKEKDEIRLRKDDEIYEIPSKITQIDMISDVLSKSFSSQTSVFSDADSLSLLCIDSTLWSRLNDSPETLSFLDVLGFLSQFPQIDSTTVDNLWKRATITSHVHIQTSSLEAEVVEQYEQSDPQIYDILFDSLWKKKAEWSSSRSLLEHDFILSPKEVLSPATLLFGTRRIGLSLPHGMDIAAGAEFSYLSAFPGPHSTKEAWTNEIGCHSFAIPFNPRMGDLLAKNRPNKFLRSIDDVRSLLSISRKCIPSSWQPLYDLQASPFSTYFPVSIEIEKRPMQKSDSEYLFRGIMKKVAFAREEHKCTKSNVIVHVPSDPSLRIIPSYFVNRIVSQSISGCLAQLFSRQASQHLGMKSVSVLPCYLICTGHCDFPFLFVEPFFDWDVSSRHENESCMTRKNQLDKARLMSYCTTPLDEYERAEVEEQHRLGLGIGGQSGNTRRKYSFIDIENAEKEEKRRKEEWEKWMVTNPKKVGRDMTQNALIVQLRETIESNILDSEGNPHRLGLGIGGQSGNTRRKYSFIDIENAEKEEKRRKEEWEKWMVTNPKKVGRDMTQNALIVQLRETIESNILDSEGNPVRRFESLTPEKKKIHYEVWKSLELAEESQKHPESSIDKPFPSSLTLSAFQHHVYNVSLGGLLVSDLKGWSFQSHIILSTPELYSSSKAYLSHSSKNRHKIGIAEWHSTHKCNYICSMMSFPSSKKYIEKDPKKHSEREIRDFADSFPPIQFPPFSECVDLMAPKLKESVKRSIRCVKCKTKVPIPLCHYVLGCGLTCHACANELLSDKERKVCSRCAREFSIHPQILSLQGKAKSHLCEWCRFFD</sequence>
<evidence type="ECO:0000259" key="6">
    <source>
        <dbReference type="PROSITE" id="PS51158"/>
    </source>
</evidence>
<dbReference type="InterPro" id="IPR011009">
    <property type="entry name" value="Kinase-like_dom_sf"/>
</dbReference>
<feature type="compositionally biased region" description="Acidic residues" evidence="5">
    <location>
        <begin position="417"/>
        <end position="426"/>
    </location>
</feature>
<keyword evidence="3" id="KW-0418">Kinase</keyword>
<evidence type="ECO:0000256" key="1">
    <source>
        <dbReference type="ARBA" id="ARBA00022527"/>
    </source>
</evidence>
<organism evidence="7 8">
    <name type="scientific">Aduncisulcus paluster</name>
    <dbReference type="NCBI Taxonomy" id="2918883"/>
    <lineage>
        <taxon>Eukaryota</taxon>
        <taxon>Metamonada</taxon>
        <taxon>Carpediemonas-like organisms</taxon>
        <taxon>Aduncisulcus</taxon>
    </lineage>
</organism>
<feature type="region of interest" description="Disordered" evidence="5">
    <location>
        <begin position="408"/>
        <end position="430"/>
    </location>
</feature>
<evidence type="ECO:0000313" key="7">
    <source>
        <dbReference type="EMBL" id="GKT33076.1"/>
    </source>
</evidence>
<comment type="caution">
    <text evidence="7">The sequence shown here is derived from an EMBL/GenBank/DDBJ whole genome shotgun (WGS) entry which is preliminary data.</text>
</comment>